<organism evidence="2 3">
    <name type="scientific">Aspergillus terreus (strain NIH 2624 / FGSC A1156)</name>
    <dbReference type="NCBI Taxonomy" id="341663"/>
    <lineage>
        <taxon>Eukaryota</taxon>
        <taxon>Fungi</taxon>
        <taxon>Dikarya</taxon>
        <taxon>Ascomycota</taxon>
        <taxon>Pezizomycotina</taxon>
        <taxon>Eurotiomycetes</taxon>
        <taxon>Eurotiomycetidae</taxon>
        <taxon>Eurotiales</taxon>
        <taxon>Aspergillaceae</taxon>
        <taxon>Aspergillus</taxon>
        <taxon>Aspergillus subgen. Circumdati</taxon>
    </lineage>
</organism>
<dbReference type="VEuPathDB" id="FungiDB:ATEG_07484"/>
<dbReference type="eggNOG" id="ENOG502SNZ2">
    <property type="taxonomic scope" value="Eukaryota"/>
</dbReference>
<reference evidence="3" key="1">
    <citation type="submission" date="2005-09" db="EMBL/GenBank/DDBJ databases">
        <title>Annotation of the Aspergillus terreus NIH2624 genome.</title>
        <authorList>
            <person name="Birren B.W."/>
            <person name="Lander E.S."/>
            <person name="Galagan J.E."/>
            <person name="Nusbaum C."/>
            <person name="Devon K."/>
            <person name="Henn M."/>
            <person name="Ma L.-J."/>
            <person name="Jaffe D.B."/>
            <person name="Butler J."/>
            <person name="Alvarez P."/>
            <person name="Gnerre S."/>
            <person name="Grabherr M."/>
            <person name="Kleber M."/>
            <person name="Mauceli E.W."/>
            <person name="Brockman W."/>
            <person name="Rounsley S."/>
            <person name="Young S.K."/>
            <person name="LaButti K."/>
            <person name="Pushparaj V."/>
            <person name="DeCaprio D."/>
            <person name="Crawford M."/>
            <person name="Koehrsen M."/>
            <person name="Engels R."/>
            <person name="Montgomery P."/>
            <person name="Pearson M."/>
            <person name="Howarth C."/>
            <person name="Larson L."/>
            <person name="Luoma S."/>
            <person name="White J."/>
            <person name="Alvarado L."/>
            <person name="Kodira C.D."/>
            <person name="Zeng Q."/>
            <person name="Oleary S."/>
            <person name="Yandava C."/>
            <person name="Denning D.W."/>
            <person name="Nierman W.C."/>
            <person name="Milne T."/>
            <person name="Madden K."/>
        </authorList>
    </citation>
    <scope>NUCLEOTIDE SEQUENCE [LARGE SCALE GENOMIC DNA]</scope>
    <source>
        <strain evidence="3">NIH 2624 / FGSC A1156</strain>
    </source>
</reference>
<name>Q0CFQ0_ASPTN</name>
<keyword evidence="1" id="KW-0732">Signal</keyword>
<sequence>MQLKNFLLATSAVASAAALPAAESAQSEAFGVVAIHSGSDVQYASFNAAKSSIFAGLPNQNASCDRPDETSATFYIDNGALWLYSNSNPPQEVYVDRSGMGQGKIGYTTGAQPAPRNGERKGWAITAENHLQFDGSDLIACPNSIDGAWSIWANAGVANPGGNEGCVSIAARVEKTNKPNSCLYTE</sequence>
<evidence type="ECO:0000313" key="2">
    <source>
        <dbReference type="EMBL" id="EAU31746.1"/>
    </source>
</evidence>
<dbReference type="GeneID" id="4322537"/>
<dbReference type="OMA" id="WSIWADA"/>
<proteinExistence type="predicted"/>
<dbReference type="PANTHER" id="PTHR42047:SF1">
    <property type="entry name" value="PROTEIN, PUTATIVE (AFU_ORTHOLOGUE AFUA_6G03560)-RELATED"/>
    <property type="match status" value="1"/>
</dbReference>
<feature type="chain" id="PRO_5004170115" description="Cell wall protein PhiA" evidence="1">
    <location>
        <begin position="19"/>
        <end position="186"/>
    </location>
</feature>
<evidence type="ECO:0000313" key="3">
    <source>
        <dbReference type="Proteomes" id="UP000007963"/>
    </source>
</evidence>
<dbReference type="OrthoDB" id="4093325at2759"/>
<dbReference type="EMBL" id="CH476604">
    <property type="protein sequence ID" value="EAU31746.1"/>
    <property type="molecule type" value="Genomic_DNA"/>
</dbReference>
<dbReference type="PANTHER" id="PTHR42047">
    <property type="entry name" value="PROTEIN, PUTATIVE (AFU_ORTHOLOGUE AFUA_6G03560)-RELATED"/>
    <property type="match status" value="1"/>
</dbReference>
<accession>Q0CFQ0</accession>
<evidence type="ECO:0008006" key="4">
    <source>
        <dbReference type="Google" id="ProtNLM"/>
    </source>
</evidence>
<protein>
    <recommendedName>
        <fullName evidence="4">Cell wall protein PhiA</fullName>
    </recommendedName>
</protein>
<gene>
    <name evidence="2" type="ORF">ATEG_07484</name>
</gene>
<dbReference type="HOGENOM" id="CLU_097238_0_0_1"/>
<dbReference type="Proteomes" id="UP000007963">
    <property type="component" value="Unassembled WGS sequence"/>
</dbReference>
<dbReference type="InterPro" id="IPR052820">
    <property type="entry name" value="PhiA_domain"/>
</dbReference>
<evidence type="ECO:0000256" key="1">
    <source>
        <dbReference type="SAM" id="SignalP"/>
    </source>
</evidence>
<dbReference type="AlphaFoldDB" id="Q0CFQ0"/>
<dbReference type="RefSeq" id="XP_001216105.1">
    <property type="nucleotide sequence ID" value="XM_001216105.1"/>
</dbReference>
<feature type="signal peptide" evidence="1">
    <location>
        <begin position="1"/>
        <end position="18"/>
    </location>
</feature>